<protein>
    <submittedName>
        <fullName evidence="1">Uncharacterized protein</fullName>
    </submittedName>
</protein>
<evidence type="ECO:0000313" key="2">
    <source>
        <dbReference type="Proteomes" id="UP001497493"/>
    </source>
</evidence>
<reference evidence="1 2" key="1">
    <citation type="submission" date="2024-04" db="EMBL/GenBank/DDBJ databases">
        <authorList>
            <person name="Cremers G."/>
        </authorList>
    </citation>
    <scope>NUCLEOTIDE SEQUENCE [LARGE SCALE GENOMIC DNA]</scope>
    <source>
        <strain evidence="1">MeCH1-AG</strain>
    </source>
</reference>
<dbReference type="Proteomes" id="UP001497493">
    <property type="component" value="Chromosome"/>
</dbReference>
<proteinExistence type="predicted"/>
<evidence type="ECO:0000313" key="1">
    <source>
        <dbReference type="EMBL" id="CAL1241227.1"/>
    </source>
</evidence>
<gene>
    <name evidence="1" type="ORF">MECH1_V1_2451</name>
</gene>
<accession>A0ABM9NKR6</accession>
<sequence>MPNPIPGSIIISPRRIPANSASLARDKRNALISSTTSPYCGSFCIVFGVPCICINTTAALRAAKTLNIFLSAKPAEISLIRSTPASKATSATLLSVVSTLNRHPAGSLLRRRRTTGITRSICTSADTGSAPGLVDSPPISIISTPSAIISSARRSALSGSKYSPPSEKLSGVTLSIPIMIGCSFSRRVCNTFLSSLTRKPLALHTFLHIKNPAYRTLCQQGFSKHCLNRIFDGTLTPSSVGLKRFSYYPLSTTSRYAIGVASPFL</sequence>
<keyword evidence="2" id="KW-1185">Reference proteome</keyword>
<dbReference type="EMBL" id="OZ026884">
    <property type="protein sequence ID" value="CAL1241227.1"/>
    <property type="molecule type" value="Genomic_DNA"/>
</dbReference>
<name>A0ABM9NKR6_9GAMM</name>
<organism evidence="1 2">
    <name type="scientific">Candidatus Methylocalor cossyra</name>
    <dbReference type="NCBI Taxonomy" id="3108543"/>
    <lineage>
        <taxon>Bacteria</taxon>
        <taxon>Pseudomonadati</taxon>
        <taxon>Pseudomonadota</taxon>
        <taxon>Gammaproteobacteria</taxon>
        <taxon>Methylococcales</taxon>
        <taxon>Methylococcaceae</taxon>
        <taxon>Candidatus Methylocalor</taxon>
    </lineage>
</organism>